<feature type="transmembrane region" description="Helical" evidence="8">
    <location>
        <begin position="84"/>
        <end position="102"/>
    </location>
</feature>
<protein>
    <recommendedName>
        <fullName evidence="8">Probable membrane transporter protein</fullName>
    </recommendedName>
</protein>
<feature type="transmembrane region" description="Helical" evidence="8">
    <location>
        <begin position="13"/>
        <end position="33"/>
    </location>
</feature>
<evidence type="ECO:0000256" key="7">
    <source>
        <dbReference type="ARBA" id="ARBA00023136"/>
    </source>
</evidence>
<gene>
    <name evidence="9" type="ORF">JCM21142_386</name>
</gene>
<dbReference type="PANTHER" id="PTHR30269:SF37">
    <property type="entry name" value="MEMBRANE TRANSPORTER PROTEIN"/>
    <property type="match status" value="1"/>
</dbReference>
<evidence type="ECO:0000256" key="3">
    <source>
        <dbReference type="ARBA" id="ARBA00022448"/>
    </source>
</evidence>
<feature type="transmembrane region" description="Helical" evidence="8">
    <location>
        <begin position="235"/>
        <end position="252"/>
    </location>
</feature>
<proteinExistence type="inferred from homology"/>
<dbReference type="RefSeq" id="WP_027472999.1">
    <property type="nucleotide sequence ID" value="NZ_BAMD01000003.1"/>
</dbReference>
<dbReference type="EMBL" id="BAMD01000003">
    <property type="protein sequence ID" value="GAF01770.1"/>
    <property type="molecule type" value="Genomic_DNA"/>
</dbReference>
<dbReference type="Pfam" id="PF01925">
    <property type="entry name" value="TauE"/>
    <property type="match status" value="1"/>
</dbReference>
<evidence type="ECO:0000256" key="1">
    <source>
        <dbReference type="ARBA" id="ARBA00004651"/>
    </source>
</evidence>
<name>W7XUS1_9BACT</name>
<evidence type="ECO:0000256" key="8">
    <source>
        <dbReference type="RuleBase" id="RU363041"/>
    </source>
</evidence>
<evidence type="ECO:0000256" key="6">
    <source>
        <dbReference type="ARBA" id="ARBA00022989"/>
    </source>
</evidence>
<dbReference type="OrthoDB" id="9801058at2"/>
<evidence type="ECO:0000256" key="5">
    <source>
        <dbReference type="ARBA" id="ARBA00022692"/>
    </source>
</evidence>
<dbReference type="AlphaFoldDB" id="W7XUS1"/>
<dbReference type="InterPro" id="IPR002781">
    <property type="entry name" value="TM_pro_TauE-like"/>
</dbReference>
<comment type="subcellular location">
    <subcellularLocation>
        <location evidence="1 8">Cell membrane</location>
        <topology evidence="1 8">Multi-pass membrane protein</topology>
    </subcellularLocation>
</comment>
<feature type="transmembrane region" description="Helical" evidence="8">
    <location>
        <begin position="45"/>
        <end position="72"/>
    </location>
</feature>
<organism evidence="9 10">
    <name type="scientific">Saccharicrinis fermentans DSM 9555 = JCM 21142</name>
    <dbReference type="NCBI Taxonomy" id="869213"/>
    <lineage>
        <taxon>Bacteria</taxon>
        <taxon>Pseudomonadati</taxon>
        <taxon>Bacteroidota</taxon>
        <taxon>Bacteroidia</taxon>
        <taxon>Marinilabiliales</taxon>
        <taxon>Marinilabiliaceae</taxon>
        <taxon>Saccharicrinis</taxon>
    </lineage>
</organism>
<keyword evidence="7 8" id="KW-0472">Membrane</keyword>
<keyword evidence="10" id="KW-1185">Reference proteome</keyword>
<comment type="caution">
    <text evidence="9">The sequence shown here is derived from an EMBL/GenBank/DDBJ whole genome shotgun (WGS) entry which is preliminary data.</text>
</comment>
<dbReference type="GO" id="GO:0005886">
    <property type="term" value="C:plasma membrane"/>
    <property type="evidence" value="ECO:0007669"/>
    <property type="project" value="UniProtKB-SubCell"/>
</dbReference>
<dbReference type="eggNOG" id="COG0730">
    <property type="taxonomic scope" value="Bacteria"/>
</dbReference>
<dbReference type="PANTHER" id="PTHR30269">
    <property type="entry name" value="TRANSMEMBRANE PROTEIN YFCA"/>
    <property type="match status" value="1"/>
</dbReference>
<feature type="transmembrane region" description="Helical" evidence="8">
    <location>
        <begin position="107"/>
        <end position="124"/>
    </location>
</feature>
<feature type="transmembrane region" description="Helical" evidence="8">
    <location>
        <begin position="144"/>
        <end position="166"/>
    </location>
</feature>
<dbReference type="Proteomes" id="UP000019402">
    <property type="component" value="Unassembled WGS sequence"/>
</dbReference>
<evidence type="ECO:0000256" key="2">
    <source>
        <dbReference type="ARBA" id="ARBA00009142"/>
    </source>
</evidence>
<feature type="transmembrane region" description="Helical" evidence="8">
    <location>
        <begin position="206"/>
        <end position="223"/>
    </location>
</feature>
<keyword evidence="4 8" id="KW-1003">Cell membrane</keyword>
<keyword evidence="6 8" id="KW-1133">Transmembrane helix</keyword>
<evidence type="ECO:0000313" key="9">
    <source>
        <dbReference type="EMBL" id="GAF01770.1"/>
    </source>
</evidence>
<evidence type="ECO:0000313" key="10">
    <source>
        <dbReference type="Proteomes" id="UP000019402"/>
    </source>
</evidence>
<dbReference type="InterPro" id="IPR052017">
    <property type="entry name" value="TSUP"/>
</dbReference>
<reference evidence="9 10" key="1">
    <citation type="journal article" date="2014" name="Genome Announc.">
        <title>Draft Genome Sequence of Cytophaga fermentans JCM 21142T, a Facultative Anaerobe Isolated from Marine Mud.</title>
        <authorList>
            <person name="Starns D."/>
            <person name="Oshima K."/>
            <person name="Suda W."/>
            <person name="Iino T."/>
            <person name="Yuki M."/>
            <person name="Inoue J."/>
            <person name="Kitamura K."/>
            <person name="Iida T."/>
            <person name="Darby A."/>
            <person name="Hattori M."/>
            <person name="Ohkuma M."/>
        </authorList>
    </citation>
    <scope>NUCLEOTIDE SEQUENCE [LARGE SCALE GENOMIC DNA]</scope>
    <source>
        <strain evidence="9 10">JCM 21142</strain>
    </source>
</reference>
<feature type="transmembrane region" description="Helical" evidence="8">
    <location>
        <begin position="175"/>
        <end position="194"/>
    </location>
</feature>
<evidence type="ECO:0000256" key="4">
    <source>
        <dbReference type="ARBA" id="ARBA00022475"/>
    </source>
</evidence>
<keyword evidence="3" id="KW-0813">Transport</keyword>
<comment type="similarity">
    <text evidence="2 8">Belongs to the 4-toluene sulfonate uptake permease (TSUP) (TC 2.A.102) family.</text>
</comment>
<keyword evidence="5 8" id="KW-0812">Transmembrane</keyword>
<accession>W7XUS1</accession>
<sequence>MIESVINPLNTDWTTWVITAFCALVAGMSKSGLKGFAMINIPLLANLYGGMASVGILLPFLIFGDIFALVYYRRSAEWKYIKILFPWALAGVLIATFFGRYINDEQFRISIGIAIIICLALIVYKDIYGGKQVLSDKKWFSSSLGLSGGFATMIGNAAGPIFNLYLMSMRLPKNVFIGTGAIFYLILNLLKFPIQMFYWDSISLKSLQLNFVLLPVLLTGAFIGKRIVKYIPEKAYRYFVIGVISVSAIMLFF</sequence>